<feature type="repeat" description="ANK" evidence="3">
    <location>
        <begin position="382"/>
        <end position="414"/>
    </location>
</feature>
<proteinExistence type="predicted"/>
<dbReference type="SMART" id="SM00248">
    <property type="entry name" value="ANK"/>
    <property type="match status" value="11"/>
</dbReference>
<keyword evidence="1" id="KW-0677">Repeat</keyword>
<feature type="repeat" description="ANK" evidence="3">
    <location>
        <begin position="619"/>
        <end position="651"/>
    </location>
</feature>
<organism evidence="4 5">
    <name type="scientific">Ilex paraguariensis</name>
    <name type="common">yerba mate</name>
    <dbReference type="NCBI Taxonomy" id="185542"/>
    <lineage>
        <taxon>Eukaryota</taxon>
        <taxon>Viridiplantae</taxon>
        <taxon>Streptophyta</taxon>
        <taxon>Embryophyta</taxon>
        <taxon>Tracheophyta</taxon>
        <taxon>Spermatophyta</taxon>
        <taxon>Magnoliopsida</taxon>
        <taxon>eudicotyledons</taxon>
        <taxon>Gunneridae</taxon>
        <taxon>Pentapetalae</taxon>
        <taxon>asterids</taxon>
        <taxon>campanulids</taxon>
        <taxon>Aquifoliales</taxon>
        <taxon>Aquifoliaceae</taxon>
        <taxon>Ilex</taxon>
    </lineage>
</organism>
<feature type="repeat" description="ANK" evidence="3">
    <location>
        <begin position="519"/>
        <end position="551"/>
    </location>
</feature>
<dbReference type="InterPro" id="IPR002110">
    <property type="entry name" value="Ankyrin_rpt"/>
</dbReference>
<evidence type="ECO:0000256" key="3">
    <source>
        <dbReference type="PROSITE-ProRule" id="PRU00023"/>
    </source>
</evidence>
<dbReference type="Gene3D" id="1.25.40.20">
    <property type="entry name" value="Ankyrin repeat-containing domain"/>
    <property type="match status" value="6"/>
</dbReference>
<evidence type="ECO:0000256" key="2">
    <source>
        <dbReference type="ARBA" id="ARBA00023043"/>
    </source>
</evidence>
<evidence type="ECO:0000313" key="5">
    <source>
        <dbReference type="Proteomes" id="UP001642360"/>
    </source>
</evidence>
<accession>A0ABC8R3Z2</accession>
<dbReference type="Pfam" id="PF12796">
    <property type="entry name" value="Ank_2"/>
    <property type="match status" value="3"/>
</dbReference>
<name>A0ABC8R3Z2_9AQUA</name>
<dbReference type="AlphaFoldDB" id="A0ABC8R3Z2"/>
<dbReference type="InterPro" id="IPR051165">
    <property type="entry name" value="Multifunctional_ANK_Repeat"/>
</dbReference>
<dbReference type="PANTHER" id="PTHR24123">
    <property type="entry name" value="ANKYRIN REPEAT-CONTAINING"/>
    <property type="match status" value="1"/>
</dbReference>
<sequence length="796" mass="86301">MPASLLGVHRSQSTLLLDFTGLKSPENLKTHRAMTVFTNKAAGFLAGKQVFPVECESVVSQRLVDAVHANDVKTALECIANPFIDVNYIGTVNLKARKTEIELNYECANEVRFEFEEFKTEVTALFLAAHNANVTLVRKLLSVGGNVNQKLFRGYATTAAVREGHIEILQILINGGAAQPACEDALLEASYMGLDRPAEILMGSDMIRPQVAVHALVTASCRGFGDVVDTLIKCGVDANANARVLLRSSKPSLHANVDCNALAAAIVSRQISVVQLLLQKHGARTDTKVRLGAWSWDTATGEEFRVGAGLSEPYSITWCAVEYFEASGTILRLLLQHLSPNIPHLGRTIIHHAVLCGNARAVEVLLNSGADVELPIETTKGTEFRAMHMAARLNLAEVLQYIINAGCNLNSRTESGETALMICARFKCKECLKVLASAGANFGLVNLAGQSVISIAGLVWWTLGFQQAVLDVIRAGKVVQSSSAKILSPLMFVTRVNDIEALEVLTKQPHINLDEQDENGFSAVMVAAAGGHVEAFRVLVYAEADVQLLNKYGDTAISLSEANQKSDAFEQVMLEYSLAKGKHDSGGFCALHRAARRGDLDSVCTLTRAGCDVNVLDCDGYTPLMLAARGGHRKICELLISCGARCEIQNARHETALFLARKNGVGNDAECVILDELARRLVLGGAFVKKHTKKGKGTPHGKVLKMVGAAGVLRWGKSSKRNVICKGAEVGPSSAFRWNRRRKFDADEPGVFRVITTKTMEVHFVCEGGIEMAQLWVRGIRLVTQEAIFGKRMGDD</sequence>
<keyword evidence="2 3" id="KW-0040">ANK repeat</keyword>
<dbReference type="SUPFAM" id="SSF48403">
    <property type="entry name" value="Ankyrin repeat"/>
    <property type="match status" value="2"/>
</dbReference>
<dbReference type="PROSITE" id="PS50297">
    <property type="entry name" value="ANK_REP_REGION"/>
    <property type="match status" value="3"/>
</dbReference>
<keyword evidence="5" id="KW-1185">Reference proteome</keyword>
<evidence type="ECO:0000256" key="1">
    <source>
        <dbReference type="ARBA" id="ARBA00022737"/>
    </source>
</evidence>
<feature type="repeat" description="ANK" evidence="3">
    <location>
        <begin position="345"/>
        <end position="377"/>
    </location>
</feature>
<comment type="caution">
    <text evidence="4">The sequence shown here is derived from an EMBL/GenBank/DDBJ whole genome shotgun (WGS) entry which is preliminary data.</text>
</comment>
<gene>
    <name evidence="4" type="ORF">ILEXP_LOCUS4347</name>
</gene>
<dbReference type="Pfam" id="PF00023">
    <property type="entry name" value="Ank"/>
    <property type="match status" value="1"/>
</dbReference>
<protein>
    <submittedName>
        <fullName evidence="4">Uncharacterized protein</fullName>
    </submittedName>
</protein>
<evidence type="ECO:0000313" key="4">
    <source>
        <dbReference type="EMBL" id="CAK9137323.1"/>
    </source>
</evidence>
<dbReference type="PANTHER" id="PTHR24123:SF95">
    <property type="entry name" value="ANKYRIN-2-LIKE"/>
    <property type="match status" value="1"/>
</dbReference>
<dbReference type="EMBL" id="CAUOFW020000814">
    <property type="protein sequence ID" value="CAK9137323.1"/>
    <property type="molecule type" value="Genomic_DNA"/>
</dbReference>
<feature type="repeat" description="ANK" evidence="3">
    <location>
        <begin position="586"/>
        <end position="618"/>
    </location>
</feature>
<reference evidence="4 5" key="1">
    <citation type="submission" date="2024-02" db="EMBL/GenBank/DDBJ databases">
        <authorList>
            <person name="Vignale AGUSTIN F."/>
            <person name="Sosa J E."/>
            <person name="Modenutti C."/>
        </authorList>
    </citation>
    <scope>NUCLEOTIDE SEQUENCE [LARGE SCALE GENOMIC DNA]</scope>
</reference>
<dbReference type="InterPro" id="IPR036770">
    <property type="entry name" value="Ankyrin_rpt-contain_sf"/>
</dbReference>
<dbReference type="PROSITE" id="PS50088">
    <property type="entry name" value="ANK_REPEAT"/>
    <property type="match status" value="5"/>
</dbReference>
<dbReference type="Proteomes" id="UP001642360">
    <property type="component" value="Unassembled WGS sequence"/>
</dbReference>